<dbReference type="NCBIfam" id="TIGR02226">
    <property type="entry name" value="two_anch"/>
    <property type="match status" value="1"/>
</dbReference>
<dbReference type="AlphaFoldDB" id="K2QMP3"/>
<evidence type="ECO:0000256" key="1">
    <source>
        <dbReference type="SAM" id="Phobius"/>
    </source>
</evidence>
<evidence type="ECO:0000313" key="3">
    <source>
        <dbReference type="EMBL" id="EKF56122.1"/>
    </source>
</evidence>
<organism evidence="3 4">
    <name type="scientific">Galbibacter marinus</name>
    <dbReference type="NCBI Taxonomy" id="555500"/>
    <lineage>
        <taxon>Bacteria</taxon>
        <taxon>Pseudomonadati</taxon>
        <taxon>Bacteroidota</taxon>
        <taxon>Flavobacteriia</taxon>
        <taxon>Flavobacteriales</taxon>
        <taxon>Flavobacteriaceae</taxon>
        <taxon>Galbibacter</taxon>
    </lineage>
</organism>
<feature type="domain" description="Aerotolerance regulator N-terminal" evidence="2">
    <location>
        <begin position="1"/>
        <end position="76"/>
    </location>
</feature>
<feature type="transmembrane region" description="Helical" evidence="1">
    <location>
        <begin position="612"/>
        <end position="630"/>
    </location>
</feature>
<dbReference type="PATRIC" id="fig|555500.3.peg.876"/>
<dbReference type="OrthoDB" id="9810200at2"/>
<reference evidence="3 4" key="1">
    <citation type="journal article" date="2012" name="J. Bacteriol.">
        <title>Genome Sequence of Galbibacter marinum Type Strain ck-I2-15.</title>
        <authorList>
            <person name="Lai Q."/>
            <person name="Li C."/>
            <person name="Shao Z."/>
        </authorList>
    </citation>
    <scope>NUCLEOTIDE SEQUENCE [LARGE SCALE GENOMIC DNA]</scope>
    <source>
        <strain evidence="4">ck-I2-15</strain>
    </source>
</reference>
<dbReference type="PANTHER" id="PTHR37464:SF1">
    <property type="entry name" value="BLL2463 PROTEIN"/>
    <property type="match status" value="1"/>
</dbReference>
<dbReference type="EMBL" id="AMSG01000003">
    <property type="protein sequence ID" value="EKF56122.1"/>
    <property type="molecule type" value="Genomic_DNA"/>
</dbReference>
<dbReference type="InterPro" id="IPR011933">
    <property type="entry name" value="Double_TM_dom"/>
</dbReference>
<keyword evidence="1" id="KW-0472">Membrane</keyword>
<comment type="caution">
    <text evidence="3">The sequence shown here is derived from an EMBL/GenBank/DDBJ whole genome shotgun (WGS) entry which is preliminary data.</text>
</comment>
<dbReference type="PANTHER" id="PTHR37464">
    <property type="entry name" value="BLL2463 PROTEIN"/>
    <property type="match status" value="1"/>
</dbReference>
<keyword evidence="1" id="KW-1133">Transmembrane helix</keyword>
<dbReference type="InterPro" id="IPR024163">
    <property type="entry name" value="Aerotolerance_reg_N"/>
</dbReference>
<evidence type="ECO:0000313" key="4">
    <source>
        <dbReference type="Proteomes" id="UP000007364"/>
    </source>
</evidence>
<dbReference type="STRING" id="555500.I215_04225"/>
<feature type="transmembrane region" description="Helical" evidence="1">
    <location>
        <begin position="56"/>
        <end position="78"/>
    </location>
</feature>
<dbReference type="RefSeq" id="WP_008990718.1">
    <property type="nucleotide sequence ID" value="NZ_AMSG01000003.1"/>
</dbReference>
<protein>
    <submittedName>
        <fullName evidence="3">Double-transmembrane region domain-containing protein</fullName>
    </submittedName>
</protein>
<feature type="transmembrane region" description="Helical" evidence="1">
    <location>
        <begin position="6"/>
        <end position="24"/>
    </location>
</feature>
<dbReference type="Pfam" id="PF07584">
    <property type="entry name" value="BatA"/>
    <property type="match status" value="1"/>
</dbReference>
<keyword evidence="4" id="KW-1185">Reference proteome</keyword>
<keyword evidence="1 3" id="KW-0812">Transmembrane</keyword>
<evidence type="ECO:0000259" key="2">
    <source>
        <dbReference type="Pfam" id="PF07584"/>
    </source>
</evidence>
<sequence>MQFKHPEILWALFLVLIPIVIHLFKLRKYSKQTFTNVRVLREVRKQTNKQSQIKKWLILIMRVFSIVCLVIAFAQPYLSPQNLQNIKVETVIYIDNSFSMQLQGAKGTLLQEAINDVLEQFPKTQSFSLITNTHTFKNTTIEAIKNDLIRTHYSPEQLSLEAIFRSANRLYTQEATSKNLLVFSDFQQRQLPLNRTLNVNPYFIPMQGFSSANTVIDSAYISLKTPEQTQISVVLSNTDTIASTPVSLYQNDELYAKTSAEFKNNKAQVDFRVDKEFKNGHISVNDKGMSYDNNLYFSINRSVKINILSINGSDDQFLKRIYTPDAFNYSSMAYDEINYNSLLQQNLVILNQLPSIASSLISALEQASRRGVKICVIPDKNNQIISSQPKFPFLADLKFTNSNTSEKHITTIEYQHPLFEHVFESQVANFEYPKVLSSFEIQGSYQSVLSYQDGNDFLVEFNGHYAFTAPLSTLNGNFQNTPLIVPVFYNMAQQSLPTPTLYYQLGQHHTIAINTQLNQDQVLSLENNHESFIPLQVNNQNYISITTGEYPTTEGTYQVKNQNENVLALSFNYQRDESSREYLSTDDLPPDSIKNASQLFKQLKSENNIHELWKWFVIFALVFLCLELLIQKYFK</sequence>
<gene>
    <name evidence="3" type="ORF">I215_04225</name>
</gene>
<accession>K2QMP3</accession>
<dbReference type="eggNOG" id="COG2304">
    <property type="taxonomic scope" value="Bacteria"/>
</dbReference>
<proteinExistence type="predicted"/>
<name>K2QMP3_9FLAO</name>
<dbReference type="Proteomes" id="UP000007364">
    <property type="component" value="Unassembled WGS sequence"/>
</dbReference>